<evidence type="ECO:0000313" key="2">
    <source>
        <dbReference type="Proteomes" id="UP000001798"/>
    </source>
</evidence>
<reference evidence="1 2" key="1">
    <citation type="journal article" date="2011" name="PLoS Genet.">
        <title>Genomic analysis of the necrotrophic fungal pathogens Sclerotinia sclerotiorum and Botrytis cinerea.</title>
        <authorList>
            <person name="Amselem J."/>
            <person name="Cuomo C.A."/>
            <person name="van Kan J.A."/>
            <person name="Viaud M."/>
            <person name="Benito E.P."/>
            <person name="Couloux A."/>
            <person name="Coutinho P.M."/>
            <person name="de Vries R.P."/>
            <person name="Dyer P.S."/>
            <person name="Fillinger S."/>
            <person name="Fournier E."/>
            <person name="Gout L."/>
            <person name="Hahn M."/>
            <person name="Kohn L."/>
            <person name="Lapalu N."/>
            <person name="Plummer K.M."/>
            <person name="Pradier J.M."/>
            <person name="Quevillon E."/>
            <person name="Sharon A."/>
            <person name="Simon A."/>
            <person name="ten Have A."/>
            <person name="Tudzynski B."/>
            <person name="Tudzynski P."/>
            <person name="Wincker P."/>
            <person name="Andrew M."/>
            <person name="Anthouard V."/>
            <person name="Beever R.E."/>
            <person name="Beffa R."/>
            <person name="Benoit I."/>
            <person name="Bouzid O."/>
            <person name="Brault B."/>
            <person name="Chen Z."/>
            <person name="Choquer M."/>
            <person name="Collemare J."/>
            <person name="Cotton P."/>
            <person name="Danchin E.G."/>
            <person name="Da Silva C."/>
            <person name="Gautier A."/>
            <person name="Giraud C."/>
            <person name="Giraud T."/>
            <person name="Gonzalez C."/>
            <person name="Grossetete S."/>
            <person name="Guldener U."/>
            <person name="Henrissat B."/>
            <person name="Howlett B.J."/>
            <person name="Kodira C."/>
            <person name="Kretschmer M."/>
            <person name="Lappartient A."/>
            <person name="Leroch M."/>
            <person name="Levis C."/>
            <person name="Mauceli E."/>
            <person name="Neuveglise C."/>
            <person name="Oeser B."/>
            <person name="Pearson M."/>
            <person name="Poulain J."/>
            <person name="Poussereau N."/>
            <person name="Quesneville H."/>
            <person name="Rascle C."/>
            <person name="Schumacher J."/>
            <person name="Segurens B."/>
            <person name="Sexton A."/>
            <person name="Silva E."/>
            <person name="Sirven C."/>
            <person name="Soanes D.M."/>
            <person name="Talbot N.J."/>
            <person name="Templeton M."/>
            <person name="Yandava C."/>
            <person name="Yarden O."/>
            <person name="Zeng Q."/>
            <person name="Rollins J.A."/>
            <person name="Lebrun M.H."/>
            <person name="Dickman M."/>
        </authorList>
    </citation>
    <scope>NUCLEOTIDE SEQUENCE [LARGE SCALE GENOMIC DNA]</scope>
    <source>
        <strain evidence="1 2">B05.10</strain>
    </source>
</reference>
<reference evidence="1 2" key="3">
    <citation type="journal article" date="2017" name="Mol. Plant Pathol.">
        <title>A gapless genome sequence of the fungus Botrytis cinerea.</title>
        <authorList>
            <person name="Van Kan J.A."/>
            <person name="Stassen J.H."/>
            <person name="Mosbach A."/>
            <person name="Van Der Lee T.A."/>
            <person name="Faino L."/>
            <person name="Farmer A.D."/>
            <person name="Papasotiriou D.G."/>
            <person name="Zhou S."/>
            <person name="Seidl M.F."/>
            <person name="Cottam E."/>
            <person name="Edel D."/>
            <person name="Hahn M."/>
            <person name="Schwartz D.C."/>
            <person name="Dietrich R.A."/>
            <person name="Widdison S."/>
            <person name="Scalliet G."/>
        </authorList>
    </citation>
    <scope>NUCLEOTIDE SEQUENCE [LARGE SCALE GENOMIC DNA]</scope>
    <source>
        <strain evidence="1 2">B05.10</strain>
    </source>
</reference>
<name>A0A384J623_BOTFB</name>
<dbReference type="AlphaFoldDB" id="A0A384J623"/>
<dbReference type="KEGG" id="bfu:BCIN_01g06680"/>
<evidence type="ECO:0000313" key="1">
    <source>
        <dbReference type="EMBL" id="ATZ45983.1"/>
    </source>
</evidence>
<organism evidence="1 2">
    <name type="scientific">Botryotinia fuckeliana (strain B05.10)</name>
    <name type="common">Noble rot fungus</name>
    <name type="synonym">Botrytis cinerea</name>
    <dbReference type="NCBI Taxonomy" id="332648"/>
    <lineage>
        <taxon>Eukaryota</taxon>
        <taxon>Fungi</taxon>
        <taxon>Dikarya</taxon>
        <taxon>Ascomycota</taxon>
        <taxon>Pezizomycotina</taxon>
        <taxon>Leotiomycetes</taxon>
        <taxon>Helotiales</taxon>
        <taxon>Sclerotiniaceae</taxon>
        <taxon>Botrytis</taxon>
    </lineage>
</organism>
<sequence>MLVRPEERNRLVRNTFIATIPISLIQDDCPWADTLQIQELVAGWRKYANQNRSREV</sequence>
<dbReference type="VEuPathDB" id="FungiDB:Bcin01g06680"/>
<reference evidence="1 2" key="2">
    <citation type="journal article" date="2012" name="Eukaryot. Cell">
        <title>Genome update of Botrytis cinerea strains B05.10 and T4.</title>
        <authorList>
            <person name="Staats M."/>
            <person name="van Kan J.A."/>
        </authorList>
    </citation>
    <scope>NUCLEOTIDE SEQUENCE [LARGE SCALE GENOMIC DNA]</scope>
    <source>
        <strain evidence="1 2">B05.10</strain>
    </source>
</reference>
<proteinExistence type="predicted"/>
<dbReference type="EMBL" id="CP009805">
    <property type="protein sequence ID" value="ATZ45983.1"/>
    <property type="molecule type" value="Genomic_DNA"/>
</dbReference>
<keyword evidence="2" id="KW-1185">Reference proteome</keyword>
<dbReference type="Proteomes" id="UP000001798">
    <property type="component" value="Chromosome 1"/>
</dbReference>
<dbReference type="RefSeq" id="XP_024546406.1">
    <property type="nucleotide sequence ID" value="XM_024690636.1"/>
</dbReference>
<accession>A0A384J623</accession>
<protein>
    <submittedName>
        <fullName evidence="1">Uncharacterized protein</fullName>
    </submittedName>
</protein>
<gene>
    <name evidence="1" type="ORF">BCIN_01g06680</name>
</gene>
<dbReference type="GeneID" id="36393834"/>